<protein>
    <submittedName>
        <fullName evidence="1">Uncharacterized protein</fullName>
    </submittedName>
</protein>
<dbReference type="AlphaFoldDB" id="A0AAD5SQ55"/>
<sequence>MKQTNNNNINTINNNNNNNNNNSAFFSDSFVSIQSPAYISSASSASLPYRQSLIADPIISSRASLHDNQFIDDSSISITGISNNSIGGSGMGVGIGTTRRAGIRSLRPTSRAISGFDYSVASPSSSMATSTSNWSNRATTLGYSPNSQRPASIISSTSQMHARGMQKIFSGGSGAIVSVDEAGMDSCDSDSIGNISEKIKGTKGINEFGYCMRDPLLEKVGRVGYMAYNFFLSQASLYCTNAKDSSILGGFPIPLHHILQVKWENKKVCITWFYSKPPPKSEPRLTDMEIEFQDLFTTSQWALKLSAAATKGNSEEILAKQAIFFIDQEDKKSCTECLKDLVIPILEAAKKPFDIQLVDSDCERLRAVIDRVDLRHTFKIIDECLFAAAMKAKNHDIRQIKVLQPEMDPIKVALAVLKDPLQYSQFCIMNTIIKHDKGRAIKNKSKK</sequence>
<dbReference type="Proteomes" id="UP001211907">
    <property type="component" value="Unassembled WGS sequence"/>
</dbReference>
<reference evidence="1" key="1">
    <citation type="submission" date="2020-05" db="EMBL/GenBank/DDBJ databases">
        <title>Phylogenomic resolution of chytrid fungi.</title>
        <authorList>
            <person name="Stajich J.E."/>
            <person name="Amses K."/>
            <person name="Simmons R."/>
            <person name="Seto K."/>
            <person name="Myers J."/>
            <person name="Bonds A."/>
            <person name="Quandt C.A."/>
            <person name="Barry K."/>
            <person name="Liu P."/>
            <person name="Grigoriev I."/>
            <person name="Longcore J.E."/>
            <person name="James T.Y."/>
        </authorList>
    </citation>
    <scope>NUCLEOTIDE SEQUENCE</scope>
    <source>
        <strain evidence="1">JEL0513</strain>
    </source>
</reference>
<dbReference type="EMBL" id="JADGJH010004290">
    <property type="protein sequence ID" value="KAJ3086381.1"/>
    <property type="molecule type" value="Genomic_DNA"/>
</dbReference>
<accession>A0AAD5SQ55</accession>
<organism evidence="1 2">
    <name type="scientific">Physocladia obscura</name>
    <dbReference type="NCBI Taxonomy" id="109957"/>
    <lineage>
        <taxon>Eukaryota</taxon>
        <taxon>Fungi</taxon>
        <taxon>Fungi incertae sedis</taxon>
        <taxon>Chytridiomycota</taxon>
        <taxon>Chytridiomycota incertae sedis</taxon>
        <taxon>Chytridiomycetes</taxon>
        <taxon>Chytridiales</taxon>
        <taxon>Chytriomycetaceae</taxon>
        <taxon>Physocladia</taxon>
    </lineage>
</organism>
<comment type="caution">
    <text evidence="1">The sequence shown here is derived from an EMBL/GenBank/DDBJ whole genome shotgun (WGS) entry which is preliminary data.</text>
</comment>
<evidence type="ECO:0000313" key="2">
    <source>
        <dbReference type="Proteomes" id="UP001211907"/>
    </source>
</evidence>
<keyword evidence="2" id="KW-1185">Reference proteome</keyword>
<name>A0AAD5SQ55_9FUNG</name>
<gene>
    <name evidence="1" type="ORF">HK100_008719</name>
</gene>
<proteinExistence type="predicted"/>
<evidence type="ECO:0000313" key="1">
    <source>
        <dbReference type="EMBL" id="KAJ3086381.1"/>
    </source>
</evidence>